<gene>
    <name evidence="1" type="ORF">TRP8649_03306</name>
</gene>
<dbReference type="AlphaFoldDB" id="A0A238JFL5"/>
<organism evidence="1 2">
    <name type="scientific">Pelagimonas phthalicica</name>
    <dbReference type="NCBI Taxonomy" id="1037362"/>
    <lineage>
        <taxon>Bacteria</taxon>
        <taxon>Pseudomonadati</taxon>
        <taxon>Pseudomonadota</taxon>
        <taxon>Alphaproteobacteria</taxon>
        <taxon>Rhodobacterales</taxon>
        <taxon>Roseobacteraceae</taxon>
        <taxon>Pelagimonas</taxon>
    </lineage>
</organism>
<evidence type="ECO:0000313" key="2">
    <source>
        <dbReference type="Proteomes" id="UP000225972"/>
    </source>
</evidence>
<dbReference type="Proteomes" id="UP000225972">
    <property type="component" value="Unassembled WGS sequence"/>
</dbReference>
<keyword evidence="2" id="KW-1185">Reference proteome</keyword>
<sequence>MYGANIRCLDQRRWSKNPSSKAFGLNRNVAIHLGAAFKKRYLAIAIEDHERPISPLFLDKNWSKRDAFEAGIAVVFVEIQRSIE</sequence>
<dbReference type="EMBL" id="FXXP01000002">
    <property type="protein sequence ID" value="SMX29173.1"/>
    <property type="molecule type" value="Genomic_DNA"/>
</dbReference>
<reference evidence="2" key="1">
    <citation type="submission" date="2017-05" db="EMBL/GenBank/DDBJ databases">
        <authorList>
            <person name="Rodrigo-Torres L."/>
            <person name="Arahal R. D."/>
            <person name="Lucena T."/>
        </authorList>
    </citation>
    <scope>NUCLEOTIDE SEQUENCE [LARGE SCALE GENOMIC DNA]</scope>
    <source>
        <strain evidence="2">CECT 8649</strain>
    </source>
</reference>
<proteinExistence type="predicted"/>
<protein>
    <submittedName>
        <fullName evidence="1">Uncharacterized protein</fullName>
    </submittedName>
</protein>
<name>A0A238JFL5_9RHOB</name>
<accession>A0A238JFL5</accession>
<evidence type="ECO:0000313" key="1">
    <source>
        <dbReference type="EMBL" id="SMX29173.1"/>
    </source>
</evidence>